<dbReference type="Pfam" id="PF00501">
    <property type="entry name" value="AMP-binding"/>
    <property type="match status" value="1"/>
</dbReference>
<dbReference type="InterPro" id="IPR045851">
    <property type="entry name" value="AMP-bd_C_sf"/>
</dbReference>
<dbReference type="PANTHER" id="PTHR45527:SF1">
    <property type="entry name" value="FATTY ACID SYNTHASE"/>
    <property type="match status" value="1"/>
</dbReference>
<feature type="transmembrane region" description="Helical" evidence="2">
    <location>
        <begin position="673"/>
        <end position="694"/>
    </location>
</feature>
<dbReference type="InterPro" id="IPR025110">
    <property type="entry name" value="AMP-bd_C"/>
</dbReference>
<dbReference type="GO" id="GO:0005737">
    <property type="term" value="C:cytoplasm"/>
    <property type="evidence" value="ECO:0007669"/>
    <property type="project" value="TreeGrafter"/>
</dbReference>
<dbReference type="Pfam" id="PF13193">
    <property type="entry name" value="AMP-binding_C"/>
    <property type="match status" value="1"/>
</dbReference>
<dbReference type="InterPro" id="IPR036736">
    <property type="entry name" value="ACP-like_sf"/>
</dbReference>
<feature type="transmembrane region" description="Helical" evidence="2">
    <location>
        <begin position="639"/>
        <end position="661"/>
    </location>
</feature>
<keyword evidence="2" id="KW-1133">Transmembrane helix</keyword>
<dbReference type="SUPFAM" id="SSF51161">
    <property type="entry name" value="Trimeric LpxA-like enzymes"/>
    <property type="match status" value="3"/>
</dbReference>
<dbReference type="CDD" id="cd05930">
    <property type="entry name" value="A_NRPS"/>
    <property type="match status" value="1"/>
</dbReference>
<dbReference type="PROSITE" id="PS00455">
    <property type="entry name" value="AMP_BINDING"/>
    <property type="match status" value="1"/>
</dbReference>
<feature type="transmembrane region" description="Helical" evidence="2">
    <location>
        <begin position="870"/>
        <end position="893"/>
    </location>
</feature>
<feature type="transmembrane region" description="Helical" evidence="2">
    <location>
        <begin position="1120"/>
        <end position="1139"/>
    </location>
</feature>
<evidence type="ECO:0000259" key="3">
    <source>
        <dbReference type="PROSITE" id="PS50075"/>
    </source>
</evidence>
<dbReference type="PANTHER" id="PTHR45527">
    <property type="entry name" value="NONRIBOSOMAL PEPTIDE SYNTHETASE"/>
    <property type="match status" value="1"/>
</dbReference>
<keyword evidence="2" id="KW-0472">Membrane</keyword>
<dbReference type="SUPFAM" id="SSF47336">
    <property type="entry name" value="ACP-like"/>
    <property type="match status" value="1"/>
</dbReference>
<dbReference type="SUPFAM" id="SSF56801">
    <property type="entry name" value="Acetyl-CoA synthetase-like"/>
    <property type="match status" value="1"/>
</dbReference>
<feature type="transmembrane region" description="Helical" evidence="2">
    <location>
        <begin position="1151"/>
        <end position="1176"/>
    </location>
</feature>
<dbReference type="InterPro" id="IPR000873">
    <property type="entry name" value="AMP-dep_synth/lig_dom"/>
</dbReference>
<evidence type="ECO:0000256" key="2">
    <source>
        <dbReference type="SAM" id="Phobius"/>
    </source>
</evidence>
<dbReference type="GO" id="GO:0031177">
    <property type="term" value="F:phosphopantetheine binding"/>
    <property type="evidence" value="ECO:0007669"/>
    <property type="project" value="TreeGrafter"/>
</dbReference>
<dbReference type="NCBIfam" id="TIGR01733">
    <property type="entry name" value="AA-adenyl-dom"/>
    <property type="match status" value="1"/>
</dbReference>
<evidence type="ECO:0000313" key="4">
    <source>
        <dbReference type="EMBL" id="MBB4066665.1"/>
    </source>
</evidence>
<keyword evidence="1" id="KW-0479">Metal-binding</keyword>
<evidence type="ECO:0000313" key="5">
    <source>
        <dbReference type="Proteomes" id="UP000528286"/>
    </source>
</evidence>
<dbReference type="EMBL" id="JACIEZ010000010">
    <property type="protein sequence ID" value="MBB4066665.1"/>
    <property type="molecule type" value="Genomic_DNA"/>
</dbReference>
<dbReference type="GO" id="GO:0043041">
    <property type="term" value="P:amino acid activation for nonribosomal peptide biosynthetic process"/>
    <property type="evidence" value="ECO:0007669"/>
    <property type="project" value="TreeGrafter"/>
</dbReference>
<dbReference type="RefSeq" id="WP_183367917.1">
    <property type="nucleotide sequence ID" value="NZ_JACIEZ010000010.1"/>
</dbReference>
<name>A0A7W6NLL6_9HYPH</name>
<feature type="domain" description="Carrier" evidence="3">
    <location>
        <begin position="534"/>
        <end position="611"/>
    </location>
</feature>
<protein>
    <submittedName>
        <fullName evidence="4">Non-ribosomal peptide synthetase-like protein</fullName>
    </submittedName>
</protein>
<reference evidence="4 5" key="1">
    <citation type="submission" date="2020-08" db="EMBL/GenBank/DDBJ databases">
        <title>Genomic Encyclopedia of Type Strains, Phase IV (KMG-IV): sequencing the most valuable type-strain genomes for metagenomic binning, comparative biology and taxonomic classification.</title>
        <authorList>
            <person name="Goeker M."/>
        </authorList>
    </citation>
    <scope>NUCLEOTIDE SEQUENCE [LARGE SCALE GENOMIC DNA]</scope>
    <source>
        <strain evidence="4 5">DSM 29853</strain>
    </source>
</reference>
<dbReference type="PROSITE" id="PS50075">
    <property type="entry name" value="CARRIER"/>
    <property type="match status" value="1"/>
</dbReference>
<dbReference type="NCBIfam" id="TIGR02353">
    <property type="entry name" value="NRPS_term_dom"/>
    <property type="match status" value="1"/>
</dbReference>
<keyword evidence="2" id="KW-0812">Transmembrane</keyword>
<organism evidence="4 5">
    <name type="scientific">Gellertiella hungarica</name>
    <dbReference type="NCBI Taxonomy" id="1572859"/>
    <lineage>
        <taxon>Bacteria</taxon>
        <taxon>Pseudomonadati</taxon>
        <taxon>Pseudomonadota</taxon>
        <taxon>Alphaproteobacteria</taxon>
        <taxon>Hyphomicrobiales</taxon>
        <taxon>Rhizobiaceae</taxon>
        <taxon>Gellertiella</taxon>
    </lineage>
</organism>
<dbReference type="InterPro" id="IPR042099">
    <property type="entry name" value="ANL_N_sf"/>
</dbReference>
<dbReference type="InterPro" id="IPR010071">
    <property type="entry name" value="AA_adenyl_dom"/>
</dbReference>
<gene>
    <name evidence="4" type="ORF">GGR23_003882</name>
</gene>
<dbReference type="GO" id="GO:0046872">
    <property type="term" value="F:metal ion binding"/>
    <property type="evidence" value="ECO:0007669"/>
    <property type="project" value="UniProtKB-KW"/>
</dbReference>
<feature type="transmembrane region" description="Helical" evidence="2">
    <location>
        <begin position="913"/>
        <end position="940"/>
    </location>
</feature>
<dbReference type="InterPro" id="IPR012728">
    <property type="entry name" value="Pls/PosA_C"/>
</dbReference>
<dbReference type="Gene3D" id="3.30.300.30">
    <property type="match status" value="1"/>
</dbReference>
<comment type="caution">
    <text evidence="4">The sequence shown here is derived from an EMBL/GenBank/DDBJ whole genome shotgun (WGS) entry which is preliminary data.</text>
</comment>
<dbReference type="Gene3D" id="2.160.10.10">
    <property type="entry name" value="Hexapeptide repeat proteins"/>
    <property type="match status" value="3"/>
</dbReference>
<dbReference type="Gene3D" id="3.40.50.12780">
    <property type="entry name" value="N-terminal domain of ligase-like"/>
    <property type="match status" value="1"/>
</dbReference>
<dbReference type="Proteomes" id="UP000528286">
    <property type="component" value="Unassembled WGS sequence"/>
</dbReference>
<keyword evidence="5" id="KW-1185">Reference proteome</keyword>
<proteinExistence type="predicted"/>
<evidence type="ECO:0000256" key="1">
    <source>
        <dbReference type="ARBA" id="ARBA00022723"/>
    </source>
</evidence>
<dbReference type="InterPro" id="IPR009081">
    <property type="entry name" value="PP-bd_ACP"/>
</dbReference>
<dbReference type="InterPro" id="IPR020845">
    <property type="entry name" value="AMP-binding_CS"/>
</dbReference>
<dbReference type="InterPro" id="IPR011004">
    <property type="entry name" value="Trimer_LpxA-like_sf"/>
</dbReference>
<sequence>MNLINTRHRFATALAPTASLLLGESRPDLMADLVLPDIFRAGLEKGPDRTVFVTPGKRYSYREVDEAANALAAGLVQRGIGPRDVVGLWFPRGVPVLVAQLAISRTGAAWLPFDADTPVERIRACLEDASAKALLTDGERGTLLAGSGLPVLVDRTVALRGAVPPDPRRLGLLPDHPAYYIYTSGSTGVPKGIEITHRNICHFLLAARETYGIAASDVMFQGASVAFDLSMEEIWLPYAVGASLFVADPALMADLSALPGVLSRHGVTVMDTVPTLLSLLPEDVPSLRIIILGGEACPPAIASRWCRPGRRIFNSYGPTEATVVATAAEIRPGEAITIGKPIPNYSCYVVDEALELVAEGEEGELLIGGPGVARGYLNRPELTLQKFVPNPFPLSSMDPVLYRTGDAVSVDAQGNLRFHGRLDDQVKIRGFRVELGEIEARLSAFPGIRQAAVVLRKDDGIERLVGFLVCDPPHRADPDALRADLARTLPGYMVPARLVELERLPVLISGKADRKALAAQPLPETAAPHAAAHPPQTPTEEALHAAACALFPGATLSMEADFFTDFGGHSLLAARFLSLVRQNPAHAGLGLQDVYRDRTLRAMAARLDADAAGSAGAADLSFEPPPLLRRFLCGLAQAAAMPLVLGLMSAQFLGVFLAYWFMASGEMGVLAEMAALSAIYLGINLLTAAIAIGLKWLVLGRTRPGRYPLWGVYYYRWWLAQRLISLIHMKWVQGTPLMSGLLRLLGARIGRDTLLYEIEAGAIDLLDIGAGVSVGGHCGFANAQVIGNELVIGTIEIGDDAYIGSSCVIGGNSRIGRGAELGDLTAIGAGSVIGAGERWDGSPARRIGTVDDASLPAPATAGRLRRAANLAVYLIAILSIPAIGLIPLVPAFFLINRADAWLSGVTALDHHWFLPLMALPAALGLVAATVALIVAIRWLVLPRLQEGVYSVHGGTYLRKWIVSLCSEVALETLSSLYATVYMRGWYRLMGARIGKGSEISTSLSGRYDLVEIGAKCFIADEVLLGEEDIRRGWMTLKRVRTGDQVFVGNSAVVPVGTDIPDRCLIGIKSKPPAAGAMAAGETWFGSPAIRLPVRQQFDGGAARTFEPSLLRQVGRGLFEALFNLSVPTVSMIYFGTLAIEALGAPLERGAYGTALLLLPVLGMAMAAAMTLIVVILKWLMMGTYRPQSNPMWSWFSLRTEAIAVMYSGMAARMLLDFLRGTPFLPWVLRLFGARFGKGVYLDMTDITEFDCICVGNFVAVNGFAALQTHLYEDRVMKIGRVRVEDGVTVEAGSTVLYDSEVGAFARLGPLTIVMKGERIPPHTEWHGAPATRRPRLDGLALQIVTPGRC</sequence>
<dbReference type="GO" id="GO:0044550">
    <property type="term" value="P:secondary metabolite biosynthetic process"/>
    <property type="evidence" value="ECO:0007669"/>
    <property type="project" value="TreeGrafter"/>
</dbReference>
<accession>A0A7W6NLL6</accession>
<dbReference type="Gene3D" id="1.10.1200.10">
    <property type="entry name" value="ACP-like"/>
    <property type="match status" value="1"/>
</dbReference>